<dbReference type="PANTHER" id="PTHR48106:SF13">
    <property type="entry name" value="QUINONE OXIDOREDUCTASE-RELATED"/>
    <property type="match status" value="1"/>
</dbReference>
<sequence>MTRAVLAGAAGDASVLETAEIPTPEPGAGEVLVRTAYAGVNFADVFMRSGAAHTPFPLVPGVEGSGVVAAVGDGVDTVAPGDRVAWAPVKQASSVGSYAEYTVIGAAQAIPVPDDVSLETAAAALLQGLTAHYLVHDQFPVGPGVSVLVHAAAGGTGRTAARWLKRLGATVYGTVGGPAKAASARAAGVDHVVDYTNTDFAAEILRLTDGRGVDYIIDGVGAGTFRGNLKAVADRGRICVFGQASGAPEAFSPLELVPRSITVSGGYMTNFLRDRAEVLKKAEDVWRGVREGWLAPHVHAVLPLAEAAEAHRLLESRGTTGKLVLAVGGAE</sequence>
<dbReference type="Proteomes" id="UP001500466">
    <property type="component" value="Unassembled WGS sequence"/>
</dbReference>
<dbReference type="InterPro" id="IPR047618">
    <property type="entry name" value="QOR-like"/>
</dbReference>
<accession>A0ABP9I9J4</accession>
<dbReference type="Gene3D" id="3.40.50.720">
    <property type="entry name" value="NAD(P)-binding Rossmann-like Domain"/>
    <property type="match status" value="1"/>
</dbReference>
<proteinExistence type="predicted"/>
<dbReference type="RefSeq" id="WP_345680447.1">
    <property type="nucleotide sequence ID" value="NZ_BAABHS010000047.1"/>
</dbReference>
<keyword evidence="2" id="KW-0560">Oxidoreductase</keyword>
<dbReference type="SUPFAM" id="SSF51735">
    <property type="entry name" value="NAD(P)-binding Rossmann-fold domains"/>
    <property type="match status" value="1"/>
</dbReference>
<dbReference type="SUPFAM" id="SSF50129">
    <property type="entry name" value="GroES-like"/>
    <property type="match status" value="1"/>
</dbReference>
<name>A0ABP9I9J4_9ACTN</name>
<dbReference type="Pfam" id="PF08240">
    <property type="entry name" value="ADH_N"/>
    <property type="match status" value="1"/>
</dbReference>
<dbReference type="InterPro" id="IPR020843">
    <property type="entry name" value="ER"/>
</dbReference>
<gene>
    <name evidence="4" type="ORF">GCM10023205_76240</name>
</gene>
<dbReference type="PANTHER" id="PTHR48106">
    <property type="entry name" value="QUINONE OXIDOREDUCTASE PIG3-RELATED"/>
    <property type="match status" value="1"/>
</dbReference>
<dbReference type="InterPro" id="IPR013154">
    <property type="entry name" value="ADH-like_N"/>
</dbReference>
<dbReference type="Pfam" id="PF13602">
    <property type="entry name" value="ADH_zinc_N_2"/>
    <property type="match status" value="1"/>
</dbReference>
<dbReference type="Gene3D" id="3.90.180.10">
    <property type="entry name" value="Medium-chain alcohol dehydrogenases, catalytic domain"/>
    <property type="match status" value="1"/>
</dbReference>
<evidence type="ECO:0000313" key="5">
    <source>
        <dbReference type="Proteomes" id="UP001500466"/>
    </source>
</evidence>
<evidence type="ECO:0000259" key="3">
    <source>
        <dbReference type="SMART" id="SM00829"/>
    </source>
</evidence>
<keyword evidence="5" id="KW-1185">Reference proteome</keyword>
<reference evidence="5" key="1">
    <citation type="journal article" date="2019" name="Int. J. Syst. Evol. Microbiol.">
        <title>The Global Catalogue of Microorganisms (GCM) 10K type strain sequencing project: providing services to taxonomists for standard genome sequencing and annotation.</title>
        <authorList>
            <consortium name="The Broad Institute Genomics Platform"/>
            <consortium name="The Broad Institute Genome Sequencing Center for Infectious Disease"/>
            <person name="Wu L."/>
            <person name="Ma J."/>
        </authorList>
    </citation>
    <scope>NUCLEOTIDE SEQUENCE [LARGE SCALE GENOMIC DNA]</scope>
    <source>
        <strain evidence="5">JCM 17986</strain>
    </source>
</reference>
<dbReference type="CDD" id="cd05286">
    <property type="entry name" value="QOR2"/>
    <property type="match status" value="1"/>
</dbReference>
<protein>
    <submittedName>
        <fullName evidence="4">Quinone oxidoreductase</fullName>
    </submittedName>
</protein>
<feature type="domain" description="Enoyl reductase (ER)" evidence="3">
    <location>
        <begin position="11"/>
        <end position="325"/>
    </location>
</feature>
<evidence type="ECO:0000313" key="4">
    <source>
        <dbReference type="EMBL" id="GAA4992452.1"/>
    </source>
</evidence>
<dbReference type="InterPro" id="IPR011032">
    <property type="entry name" value="GroES-like_sf"/>
</dbReference>
<evidence type="ECO:0000256" key="2">
    <source>
        <dbReference type="ARBA" id="ARBA00023002"/>
    </source>
</evidence>
<dbReference type="EMBL" id="BAABHS010000047">
    <property type="protein sequence ID" value="GAA4992452.1"/>
    <property type="molecule type" value="Genomic_DNA"/>
</dbReference>
<organism evidence="4 5">
    <name type="scientific">Yinghuangia aomiensis</name>
    <dbReference type="NCBI Taxonomy" id="676205"/>
    <lineage>
        <taxon>Bacteria</taxon>
        <taxon>Bacillati</taxon>
        <taxon>Actinomycetota</taxon>
        <taxon>Actinomycetes</taxon>
        <taxon>Kitasatosporales</taxon>
        <taxon>Streptomycetaceae</taxon>
        <taxon>Yinghuangia</taxon>
    </lineage>
</organism>
<keyword evidence="1" id="KW-0521">NADP</keyword>
<dbReference type="InterPro" id="IPR036291">
    <property type="entry name" value="NAD(P)-bd_dom_sf"/>
</dbReference>
<evidence type="ECO:0000256" key="1">
    <source>
        <dbReference type="ARBA" id="ARBA00022857"/>
    </source>
</evidence>
<comment type="caution">
    <text evidence="4">The sequence shown here is derived from an EMBL/GenBank/DDBJ whole genome shotgun (WGS) entry which is preliminary data.</text>
</comment>
<dbReference type="SMART" id="SM00829">
    <property type="entry name" value="PKS_ER"/>
    <property type="match status" value="1"/>
</dbReference>